<dbReference type="SMART" id="SM00878">
    <property type="entry name" value="Biotin_carb_C"/>
    <property type="match status" value="1"/>
</dbReference>
<dbReference type="PANTHER" id="PTHR18866:SF33">
    <property type="entry name" value="METHYLCROTONOYL-COA CARBOXYLASE SUBUNIT ALPHA, MITOCHONDRIAL-RELATED"/>
    <property type="match status" value="1"/>
</dbReference>
<feature type="domain" description="Biotin carboxylation" evidence="7">
    <location>
        <begin position="10"/>
        <end position="453"/>
    </location>
</feature>
<keyword evidence="1 8" id="KW-0436">Ligase</keyword>
<dbReference type="InterPro" id="IPR011054">
    <property type="entry name" value="Rudment_hybrid_motif"/>
</dbReference>
<evidence type="ECO:0000259" key="6">
    <source>
        <dbReference type="PROSITE" id="PS50975"/>
    </source>
</evidence>
<sequence length="505" mass="56436">MATDSLLPKRFNKLLIANRGEIAMRILRACHELGISTVAVYSDADRNALHVRYAKEAYYLGPSPARDSYLRMDKLLDIARRSGATAIHPGYGFLSERAEFAQACVDNGFVFVGPPPEAIRVMGDKQTARETAAAAGVPIVPGASAGTDEELVEAAKSIGYPLLVKATAGGGGKGMRPVYKSADLPRALAAARREAAAAFGNDTVYLEKLIENGRHIEIQLLADMHGNVIHLGERECSLQRRHQKVIEECPSFVVNEELRQKMGAVAVAAAKAVDYVSAGTIEFLLDRDKNFYFLEMNTRIQVEHPITELVTGVDILQEQLRIARGRRLRFKQEDIKMKGWAIECRINAEDPYNNYLPSTGTITVSRLPTGPGVRIDTGVFPGYEITPYYDSMISKLICYGETRGETILRMRRALEEYRIMGVKTNIPFHQHMMDSHRFLTGQFDTHFVEERFKMSDREAPLVMEAAVLATLMAHQQGQQASQIVAPGARDTSNWKWYSRWERLKQ</sequence>
<dbReference type="PROSITE" id="PS00866">
    <property type="entry name" value="CPSASE_1"/>
    <property type="match status" value="1"/>
</dbReference>
<organism evidence="8">
    <name type="scientific">hydrothermal vent metagenome</name>
    <dbReference type="NCBI Taxonomy" id="652676"/>
    <lineage>
        <taxon>unclassified sequences</taxon>
        <taxon>metagenomes</taxon>
        <taxon>ecological metagenomes</taxon>
    </lineage>
</organism>
<reference evidence="8" key="1">
    <citation type="submission" date="2018-06" db="EMBL/GenBank/DDBJ databases">
        <authorList>
            <person name="Zhirakovskaya E."/>
        </authorList>
    </citation>
    <scope>NUCLEOTIDE SEQUENCE</scope>
</reference>
<accession>A0A3B0UHW0</accession>
<dbReference type="PANTHER" id="PTHR18866">
    <property type="entry name" value="CARBOXYLASE:PYRUVATE/ACETYL-COA/PROPIONYL-COA CARBOXYLASE"/>
    <property type="match status" value="1"/>
</dbReference>
<evidence type="ECO:0000313" key="8">
    <source>
        <dbReference type="EMBL" id="VAW30631.1"/>
    </source>
</evidence>
<evidence type="ECO:0000256" key="2">
    <source>
        <dbReference type="ARBA" id="ARBA00022741"/>
    </source>
</evidence>
<dbReference type="PROSITE" id="PS50979">
    <property type="entry name" value="BC"/>
    <property type="match status" value="1"/>
</dbReference>
<dbReference type="EC" id="6.3.4.14" evidence="8"/>
<name>A0A3B0UHW0_9ZZZZ</name>
<dbReference type="GO" id="GO:0046872">
    <property type="term" value="F:metal ion binding"/>
    <property type="evidence" value="ECO:0007669"/>
    <property type="project" value="InterPro"/>
</dbReference>
<feature type="domain" description="ATP-grasp" evidence="6">
    <location>
        <begin position="129"/>
        <end position="324"/>
    </location>
</feature>
<keyword evidence="2" id="KW-0547">Nucleotide-binding</keyword>
<dbReference type="NCBIfam" id="TIGR00514">
    <property type="entry name" value="accC"/>
    <property type="match status" value="1"/>
</dbReference>
<dbReference type="SUPFAM" id="SSF52440">
    <property type="entry name" value="PreATP-grasp domain"/>
    <property type="match status" value="1"/>
</dbReference>
<dbReference type="InterPro" id="IPR004549">
    <property type="entry name" value="Acetyl_CoA_COase_biotin_COase"/>
</dbReference>
<gene>
    <name evidence="8" type="ORF">MNBD_CHLOROFLEXI01-2064</name>
</gene>
<dbReference type="InterPro" id="IPR050856">
    <property type="entry name" value="Biotin_carboxylase_complex"/>
</dbReference>
<dbReference type="Pfam" id="PF02786">
    <property type="entry name" value="CPSase_L_D2"/>
    <property type="match status" value="1"/>
</dbReference>
<dbReference type="InterPro" id="IPR005482">
    <property type="entry name" value="Biotin_COase_C"/>
</dbReference>
<dbReference type="SUPFAM" id="SSF56059">
    <property type="entry name" value="Glutathione synthetase ATP-binding domain-like"/>
    <property type="match status" value="1"/>
</dbReference>
<evidence type="ECO:0000256" key="5">
    <source>
        <dbReference type="ARBA" id="ARBA00023267"/>
    </source>
</evidence>
<dbReference type="InterPro" id="IPR011764">
    <property type="entry name" value="Biotin_carboxylation_dom"/>
</dbReference>
<dbReference type="GO" id="GO:0004075">
    <property type="term" value="F:biotin carboxylase activity"/>
    <property type="evidence" value="ECO:0007669"/>
    <property type="project" value="UniProtKB-EC"/>
</dbReference>
<dbReference type="PROSITE" id="PS50975">
    <property type="entry name" value="ATP_GRASP"/>
    <property type="match status" value="1"/>
</dbReference>
<dbReference type="FunFam" id="3.30.470.20:FF:000028">
    <property type="entry name" value="Methylcrotonoyl-CoA carboxylase subunit alpha, mitochondrial"/>
    <property type="match status" value="1"/>
</dbReference>
<dbReference type="Gene3D" id="3.30.470.20">
    <property type="entry name" value="ATP-grasp fold, B domain"/>
    <property type="match status" value="1"/>
</dbReference>
<dbReference type="GO" id="GO:0005524">
    <property type="term" value="F:ATP binding"/>
    <property type="evidence" value="ECO:0007669"/>
    <property type="project" value="UniProtKB-KW"/>
</dbReference>
<dbReference type="FunFam" id="3.40.50.20:FF:000010">
    <property type="entry name" value="Propionyl-CoA carboxylase subunit alpha"/>
    <property type="match status" value="1"/>
</dbReference>
<evidence type="ECO:0000256" key="3">
    <source>
        <dbReference type="ARBA" id="ARBA00022840"/>
    </source>
</evidence>
<evidence type="ECO:0000259" key="7">
    <source>
        <dbReference type="PROSITE" id="PS50979"/>
    </source>
</evidence>
<dbReference type="FunFam" id="3.30.1490.20:FF:000003">
    <property type="entry name" value="acetyl-CoA carboxylase isoform X1"/>
    <property type="match status" value="1"/>
</dbReference>
<proteinExistence type="predicted"/>
<dbReference type="AlphaFoldDB" id="A0A3B0UHW0"/>
<dbReference type="Pfam" id="PF02785">
    <property type="entry name" value="Biotin_carb_C"/>
    <property type="match status" value="1"/>
</dbReference>
<dbReference type="PROSITE" id="PS00867">
    <property type="entry name" value="CPSASE_2"/>
    <property type="match status" value="1"/>
</dbReference>
<keyword evidence="5" id="KW-0092">Biotin</keyword>
<evidence type="ECO:0000256" key="4">
    <source>
        <dbReference type="ARBA" id="ARBA00022842"/>
    </source>
</evidence>
<dbReference type="EMBL" id="UOEU01000073">
    <property type="protein sequence ID" value="VAW30631.1"/>
    <property type="molecule type" value="Genomic_DNA"/>
</dbReference>
<keyword evidence="4" id="KW-0460">Magnesium</keyword>
<dbReference type="InterPro" id="IPR005481">
    <property type="entry name" value="BC-like_N"/>
</dbReference>
<protein>
    <submittedName>
        <fullName evidence="8">Biotin carboxylase of acetyl-CoA carboxylase</fullName>
        <ecNumber evidence="8">6.3.4.14</ecNumber>
    </submittedName>
</protein>
<dbReference type="InterPro" id="IPR011761">
    <property type="entry name" value="ATP-grasp"/>
</dbReference>
<dbReference type="InterPro" id="IPR005479">
    <property type="entry name" value="CPAse_ATP-bd"/>
</dbReference>
<dbReference type="NCBIfam" id="NF006367">
    <property type="entry name" value="PRK08591.1"/>
    <property type="match status" value="1"/>
</dbReference>
<keyword evidence="3" id="KW-0067">ATP-binding</keyword>
<dbReference type="InterPro" id="IPR016185">
    <property type="entry name" value="PreATP-grasp_dom_sf"/>
</dbReference>
<evidence type="ECO:0000256" key="1">
    <source>
        <dbReference type="ARBA" id="ARBA00022598"/>
    </source>
</evidence>
<dbReference type="SUPFAM" id="SSF51246">
    <property type="entry name" value="Rudiment single hybrid motif"/>
    <property type="match status" value="1"/>
</dbReference>
<dbReference type="Pfam" id="PF00289">
    <property type="entry name" value="Biotin_carb_N"/>
    <property type="match status" value="1"/>
</dbReference>